<dbReference type="AlphaFoldDB" id="A0A1N7K9R8"/>
<evidence type="ECO:0000256" key="1">
    <source>
        <dbReference type="ARBA" id="ARBA00022679"/>
    </source>
</evidence>
<accession>A0A1N7K9R8</accession>
<dbReference type="InterPro" id="IPR000182">
    <property type="entry name" value="GNAT_dom"/>
</dbReference>
<dbReference type="EMBL" id="FTOM01000001">
    <property type="protein sequence ID" value="SIS58327.1"/>
    <property type="molecule type" value="Genomic_DNA"/>
</dbReference>
<dbReference type="Pfam" id="PF00583">
    <property type="entry name" value="Acetyltransf_1"/>
    <property type="match status" value="1"/>
</dbReference>
<dbReference type="Proteomes" id="UP000186098">
    <property type="component" value="Unassembled WGS sequence"/>
</dbReference>
<dbReference type="InterPro" id="IPR016181">
    <property type="entry name" value="Acyl_CoA_acyltransferase"/>
</dbReference>
<dbReference type="RefSeq" id="WP_235816188.1">
    <property type="nucleotide sequence ID" value="NZ_FTOM01000001.1"/>
</dbReference>
<dbReference type="STRING" id="407234.SAMN05421795_101740"/>
<dbReference type="CDD" id="cd04301">
    <property type="entry name" value="NAT_SF"/>
    <property type="match status" value="1"/>
</dbReference>
<gene>
    <name evidence="4" type="ORF">SAMN05421795_101740</name>
</gene>
<name>A0A1N7K9R8_9RHOB</name>
<dbReference type="PANTHER" id="PTHR43420">
    <property type="entry name" value="ACETYLTRANSFERASE"/>
    <property type="match status" value="1"/>
</dbReference>
<feature type="domain" description="N-acetyltransferase" evidence="3">
    <location>
        <begin position="50"/>
        <end position="240"/>
    </location>
</feature>
<dbReference type="Gene3D" id="3.40.630.30">
    <property type="match status" value="1"/>
</dbReference>
<evidence type="ECO:0000259" key="3">
    <source>
        <dbReference type="PROSITE" id="PS51186"/>
    </source>
</evidence>
<reference evidence="5" key="1">
    <citation type="submission" date="2017-01" db="EMBL/GenBank/DDBJ databases">
        <authorList>
            <person name="Varghese N."/>
            <person name="Submissions S."/>
        </authorList>
    </citation>
    <scope>NUCLEOTIDE SEQUENCE [LARGE SCALE GENOMIC DNA]</scope>
    <source>
        <strain evidence="5">DSM 18714</strain>
    </source>
</reference>
<dbReference type="InterPro" id="IPR050680">
    <property type="entry name" value="YpeA/RimI_acetyltransf"/>
</dbReference>
<sequence length="240" mass="25583">MTLEQDRMMRDGDGDAGVPLAGLAALEAASALALDLARGAETPAPPGSWSIRCGITPDQRAAAAALYWEAFGDKLGRVMGPAPRALRFIERVMAADHVLAAVDDRGQVLGIAGFRTRTGAFVGGGFGDLVAVYGRLGALWRKSCLSVLARDVSQQGFMVDGLVVAEAHRGRGIGTALLEALCLEAQLRGHRALRLDVIEENTRARALYERMGFTVTHRMQVPLARVLFAFGAALAMVREV</sequence>
<evidence type="ECO:0000313" key="4">
    <source>
        <dbReference type="EMBL" id="SIS58327.1"/>
    </source>
</evidence>
<evidence type="ECO:0000256" key="2">
    <source>
        <dbReference type="ARBA" id="ARBA00023315"/>
    </source>
</evidence>
<protein>
    <submittedName>
        <fullName evidence="4">Acetyltransferase (GNAT) family protein</fullName>
    </submittedName>
</protein>
<evidence type="ECO:0000313" key="5">
    <source>
        <dbReference type="Proteomes" id="UP000186098"/>
    </source>
</evidence>
<organism evidence="4 5">
    <name type="scientific">Phaeovulum vinaykumarii</name>
    <dbReference type="NCBI Taxonomy" id="407234"/>
    <lineage>
        <taxon>Bacteria</taxon>
        <taxon>Pseudomonadati</taxon>
        <taxon>Pseudomonadota</taxon>
        <taxon>Alphaproteobacteria</taxon>
        <taxon>Rhodobacterales</taxon>
        <taxon>Paracoccaceae</taxon>
        <taxon>Phaeovulum</taxon>
    </lineage>
</organism>
<keyword evidence="1 4" id="KW-0808">Transferase</keyword>
<keyword evidence="2" id="KW-0012">Acyltransferase</keyword>
<keyword evidence="5" id="KW-1185">Reference proteome</keyword>
<dbReference type="SUPFAM" id="SSF55729">
    <property type="entry name" value="Acyl-CoA N-acyltransferases (Nat)"/>
    <property type="match status" value="1"/>
</dbReference>
<dbReference type="GO" id="GO:0016747">
    <property type="term" value="F:acyltransferase activity, transferring groups other than amino-acyl groups"/>
    <property type="evidence" value="ECO:0007669"/>
    <property type="project" value="InterPro"/>
</dbReference>
<proteinExistence type="predicted"/>
<dbReference type="PROSITE" id="PS51186">
    <property type="entry name" value="GNAT"/>
    <property type="match status" value="1"/>
</dbReference>